<proteinExistence type="predicted"/>
<accession>A0A1Y2PEW6</accession>
<evidence type="ECO:0000313" key="3">
    <source>
        <dbReference type="Proteomes" id="UP000194221"/>
    </source>
</evidence>
<sequence length="472" mass="55956">MKLFINFSFVLLFIATSFANNITNNLIKLPKHFKTEKTFSGDLNDNESFHLIFSKNKQNKMYTIHPFLFNGKEITEINPFENNEELNIISFHKKNNILTLLLSYKEKKKDFLKRVNIDLVTKKITESTPTNHEDFSAVIRNKNNSILLYKEDDKISINKYDGDDKKEDYSFELKKYSPYEDFFKNEGINPIKNDEFIANGSVASLRVYFEDNKLIFTKDDYKKNYTKLFSFNLDSKENNQLSSIEKHYIYTKENLKKLTSFYKNKKLYLFGNNKKNGIIKIYDLKSNNSKDINLDASLISKIQGNDNFEGFKDFLKQAGKNKHKTTITANATTNNNIKVRVDYVDANYSYNYNWWWHHQQFMMMQHQMMMRQVNFSTPGGFGPVQPNDFHFKSYLIKKEKRYFELVINQNNDLLDTNEETIYKEINKEKYIDKLEDISDLKKESSCFLKDSFRYIGYSRTLKAFTIMTNKLK</sequence>
<dbReference type="Proteomes" id="UP000194221">
    <property type="component" value="Unassembled WGS sequence"/>
</dbReference>
<evidence type="ECO:0000256" key="1">
    <source>
        <dbReference type="SAM" id="SignalP"/>
    </source>
</evidence>
<dbReference type="STRING" id="1635173.WH52_05065"/>
<feature type="signal peptide" evidence="1">
    <location>
        <begin position="1"/>
        <end position="19"/>
    </location>
</feature>
<dbReference type="OrthoDB" id="1184750at2"/>
<evidence type="ECO:0000313" key="2">
    <source>
        <dbReference type="EMBL" id="OSY89032.1"/>
    </source>
</evidence>
<keyword evidence="1" id="KW-0732">Signal</keyword>
<dbReference type="RefSeq" id="WP_086029850.1">
    <property type="nucleotide sequence ID" value="NZ_LAPZ01000002.1"/>
</dbReference>
<feature type="chain" id="PRO_5013368020" evidence="1">
    <location>
        <begin position="20"/>
        <end position="472"/>
    </location>
</feature>
<organism evidence="2 3">
    <name type="scientific">Tenacibaculum holothuriorum</name>
    <dbReference type="NCBI Taxonomy" id="1635173"/>
    <lineage>
        <taxon>Bacteria</taxon>
        <taxon>Pseudomonadati</taxon>
        <taxon>Bacteroidota</taxon>
        <taxon>Flavobacteriia</taxon>
        <taxon>Flavobacteriales</taxon>
        <taxon>Flavobacteriaceae</taxon>
        <taxon>Tenacibaculum</taxon>
    </lineage>
</organism>
<name>A0A1Y2PEW6_9FLAO</name>
<dbReference type="InParanoid" id="A0A1Y2PEW6"/>
<dbReference type="EMBL" id="LAPZ01000002">
    <property type="protein sequence ID" value="OSY89032.1"/>
    <property type="molecule type" value="Genomic_DNA"/>
</dbReference>
<comment type="caution">
    <text evidence="2">The sequence shown here is derived from an EMBL/GenBank/DDBJ whole genome shotgun (WGS) entry which is preliminary data.</text>
</comment>
<gene>
    <name evidence="2" type="ORF">WH52_05065</name>
</gene>
<keyword evidence="3" id="KW-1185">Reference proteome</keyword>
<protein>
    <submittedName>
        <fullName evidence="2">Uncharacterized protein</fullName>
    </submittedName>
</protein>
<reference evidence="2 3" key="1">
    <citation type="submission" date="2015-03" db="EMBL/GenBank/DDBJ databases">
        <title>Genome sequence of Tenacibaculum sp. S2-2, isolated from intestinal microbiota of sea cucumber, Apostichopus japonicas.</title>
        <authorList>
            <person name="Shao Z."/>
            <person name="Wang L."/>
            <person name="Li X."/>
        </authorList>
    </citation>
    <scope>NUCLEOTIDE SEQUENCE [LARGE SCALE GENOMIC DNA]</scope>
    <source>
        <strain evidence="2 3">S2-2</strain>
    </source>
</reference>
<dbReference type="AlphaFoldDB" id="A0A1Y2PEW6"/>